<proteinExistence type="predicted"/>
<gene>
    <name evidence="1" type="ORF">JCM6292_3803</name>
</gene>
<reference evidence="1 2" key="1">
    <citation type="journal article" date="2014" name="Genome Announc.">
        <title>Draft Genome Sequences of Three Strains of Bacteroides pyogenes Isolated from a Cat and Swine.</title>
        <authorList>
            <person name="Sakamoto M."/>
            <person name="Oshima K."/>
            <person name="Suda W."/>
            <person name="Kitamura K."/>
            <person name="Iida T."/>
            <person name="Hattori M."/>
            <person name="Ohkuma M."/>
        </authorList>
    </citation>
    <scope>NUCLEOTIDE SEQUENCE [LARGE SCALE GENOMIC DNA]</scope>
    <source>
        <strain evidence="1 2">JCM 6292</strain>
    </source>
</reference>
<accession>W4PCV2</accession>
<dbReference type="AlphaFoldDB" id="W4PCV2"/>
<protein>
    <submittedName>
        <fullName evidence="1">Uncharacterized protein</fullName>
    </submittedName>
</protein>
<name>W4PCV2_9BACE</name>
<dbReference type="Proteomes" id="UP000018861">
    <property type="component" value="Unassembled WGS sequence"/>
</dbReference>
<dbReference type="EMBL" id="BAIQ01000078">
    <property type="protein sequence ID" value="GAE17223.1"/>
    <property type="molecule type" value="Genomic_DNA"/>
</dbReference>
<organism evidence="1 2">
    <name type="scientific">Bacteroides pyogenes JCM 6292</name>
    <dbReference type="NCBI Taxonomy" id="1235809"/>
    <lineage>
        <taxon>Bacteria</taxon>
        <taxon>Pseudomonadati</taxon>
        <taxon>Bacteroidota</taxon>
        <taxon>Bacteroidia</taxon>
        <taxon>Bacteroidales</taxon>
        <taxon>Bacteroidaceae</taxon>
        <taxon>Bacteroides</taxon>
    </lineage>
</organism>
<sequence length="51" mass="6058">MSRHQAQFMACKFKFRITHVYIHVFNTMKSPPQAIPDGGRELELFNSFRDE</sequence>
<comment type="caution">
    <text evidence="1">The sequence shown here is derived from an EMBL/GenBank/DDBJ whole genome shotgun (WGS) entry which is preliminary data.</text>
</comment>
<evidence type="ECO:0000313" key="2">
    <source>
        <dbReference type="Proteomes" id="UP000018861"/>
    </source>
</evidence>
<evidence type="ECO:0000313" key="1">
    <source>
        <dbReference type="EMBL" id="GAE17223.1"/>
    </source>
</evidence>